<dbReference type="PRINTS" id="PR00455">
    <property type="entry name" value="HTHTETR"/>
</dbReference>
<dbReference type="EMBL" id="JBHRWW010000002">
    <property type="protein sequence ID" value="MFC3687688.1"/>
    <property type="molecule type" value="Genomic_DNA"/>
</dbReference>
<evidence type="ECO:0000256" key="2">
    <source>
        <dbReference type="PROSITE-ProRule" id="PRU00335"/>
    </source>
</evidence>
<dbReference type="Gene3D" id="1.10.357.10">
    <property type="entry name" value="Tetracycline Repressor, domain 2"/>
    <property type="match status" value="1"/>
</dbReference>
<evidence type="ECO:0000313" key="5">
    <source>
        <dbReference type="Proteomes" id="UP001595685"/>
    </source>
</evidence>
<dbReference type="InterPro" id="IPR001647">
    <property type="entry name" value="HTH_TetR"/>
</dbReference>
<sequence>MTVQAGPRDPGAAQGGRDGVRYRLVDVAADLLRREGPAAVTTRAVAAAAGVQAPTIYRVFGDKDGLLDAVAERAAEQFVASKAVAAQDEAGRGADPLEDLRAAFVAQVDFGVANPEVFRLLGDPARVLRSGAAQAGRAVLRARVHRVALAGMLRVPEERCVDLVQSAGTGVIQTLLATPVTDRDPGLAAAMWDALTAAVLVDQPDRTGATGPAERAVAATVVTFRAMAPQLPGLTGAERALLVDWLHRAEAAAEDRRGPGRRGY</sequence>
<dbReference type="InterPro" id="IPR050109">
    <property type="entry name" value="HTH-type_TetR-like_transc_reg"/>
</dbReference>
<organism evidence="4 5">
    <name type="scientific">Aquipuribacter hungaricus</name>
    <dbReference type="NCBI Taxonomy" id="545624"/>
    <lineage>
        <taxon>Bacteria</taxon>
        <taxon>Bacillati</taxon>
        <taxon>Actinomycetota</taxon>
        <taxon>Actinomycetes</taxon>
        <taxon>Micrococcales</taxon>
        <taxon>Intrasporangiaceae</taxon>
        <taxon>Aquipuribacter</taxon>
    </lineage>
</organism>
<dbReference type="RefSeq" id="WP_340291878.1">
    <property type="nucleotide sequence ID" value="NZ_JBBEOI010000052.1"/>
</dbReference>
<reference evidence="5" key="1">
    <citation type="journal article" date="2019" name="Int. J. Syst. Evol. Microbiol.">
        <title>The Global Catalogue of Microorganisms (GCM) 10K type strain sequencing project: providing services to taxonomists for standard genome sequencing and annotation.</title>
        <authorList>
            <consortium name="The Broad Institute Genomics Platform"/>
            <consortium name="The Broad Institute Genome Sequencing Center for Infectious Disease"/>
            <person name="Wu L."/>
            <person name="Ma J."/>
        </authorList>
    </citation>
    <scope>NUCLEOTIDE SEQUENCE [LARGE SCALE GENOMIC DNA]</scope>
    <source>
        <strain evidence="5">NCAIM B.02333</strain>
    </source>
</reference>
<evidence type="ECO:0000259" key="3">
    <source>
        <dbReference type="PROSITE" id="PS50977"/>
    </source>
</evidence>
<evidence type="ECO:0000256" key="1">
    <source>
        <dbReference type="ARBA" id="ARBA00023125"/>
    </source>
</evidence>
<feature type="domain" description="HTH tetR-type" evidence="3">
    <location>
        <begin position="18"/>
        <end position="78"/>
    </location>
</feature>
<dbReference type="PROSITE" id="PS50977">
    <property type="entry name" value="HTH_TETR_2"/>
    <property type="match status" value="1"/>
</dbReference>
<protein>
    <submittedName>
        <fullName evidence="4">TetR/AcrR family transcriptional regulator</fullName>
    </submittedName>
</protein>
<dbReference type="PANTHER" id="PTHR30055:SF209">
    <property type="entry name" value="POSSIBLE TRANSCRIPTIONAL REGULATORY PROTEIN (PROBABLY TETR-FAMILY)"/>
    <property type="match status" value="1"/>
</dbReference>
<keyword evidence="5" id="KW-1185">Reference proteome</keyword>
<dbReference type="PANTHER" id="PTHR30055">
    <property type="entry name" value="HTH-TYPE TRANSCRIPTIONAL REGULATOR RUTR"/>
    <property type="match status" value="1"/>
</dbReference>
<name>A0ABV7WGN3_9MICO</name>
<dbReference type="Proteomes" id="UP001595685">
    <property type="component" value="Unassembled WGS sequence"/>
</dbReference>
<feature type="DNA-binding region" description="H-T-H motif" evidence="2">
    <location>
        <begin position="41"/>
        <end position="60"/>
    </location>
</feature>
<comment type="caution">
    <text evidence="4">The sequence shown here is derived from an EMBL/GenBank/DDBJ whole genome shotgun (WGS) entry which is preliminary data.</text>
</comment>
<dbReference type="InterPro" id="IPR009057">
    <property type="entry name" value="Homeodomain-like_sf"/>
</dbReference>
<keyword evidence="1 2" id="KW-0238">DNA-binding</keyword>
<gene>
    <name evidence="4" type="ORF">ACFOLH_04965</name>
</gene>
<evidence type="ECO:0000313" key="4">
    <source>
        <dbReference type="EMBL" id="MFC3687688.1"/>
    </source>
</evidence>
<dbReference type="Pfam" id="PF00440">
    <property type="entry name" value="TetR_N"/>
    <property type="match status" value="1"/>
</dbReference>
<dbReference type="SUPFAM" id="SSF46689">
    <property type="entry name" value="Homeodomain-like"/>
    <property type="match status" value="1"/>
</dbReference>
<accession>A0ABV7WGN3</accession>
<proteinExistence type="predicted"/>